<dbReference type="AlphaFoldDB" id="A0A699ZM44"/>
<dbReference type="PANTHER" id="PTHR36354:SF2">
    <property type="entry name" value="IMPORT INNER MEMBRANE TRANSLOCASE SUBUNIT"/>
    <property type="match status" value="1"/>
</dbReference>
<name>A0A699ZM44_HAELA</name>
<keyword evidence="3" id="KW-1185">Reference proteome</keyword>
<evidence type="ECO:0000313" key="3">
    <source>
        <dbReference type="Proteomes" id="UP000485058"/>
    </source>
</evidence>
<protein>
    <submittedName>
        <fullName evidence="2">Uncharacterized protein</fullName>
    </submittedName>
</protein>
<feature type="transmembrane region" description="Helical" evidence="1">
    <location>
        <begin position="56"/>
        <end position="73"/>
    </location>
</feature>
<dbReference type="Proteomes" id="UP000485058">
    <property type="component" value="Unassembled WGS sequence"/>
</dbReference>
<keyword evidence="1" id="KW-0472">Membrane</keyword>
<accession>A0A699ZM44</accession>
<keyword evidence="1" id="KW-0812">Transmembrane</keyword>
<dbReference type="EMBL" id="BLLF01002348">
    <property type="protein sequence ID" value="GFH23733.1"/>
    <property type="molecule type" value="Genomic_DNA"/>
</dbReference>
<evidence type="ECO:0000256" key="1">
    <source>
        <dbReference type="SAM" id="Phobius"/>
    </source>
</evidence>
<organism evidence="2 3">
    <name type="scientific">Haematococcus lacustris</name>
    <name type="common">Green alga</name>
    <name type="synonym">Haematococcus pluvialis</name>
    <dbReference type="NCBI Taxonomy" id="44745"/>
    <lineage>
        <taxon>Eukaryota</taxon>
        <taxon>Viridiplantae</taxon>
        <taxon>Chlorophyta</taxon>
        <taxon>core chlorophytes</taxon>
        <taxon>Chlorophyceae</taxon>
        <taxon>CS clade</taxon>
        <taxon>Chlamydomonadales</taxon>
        <taxon>Haematococcaceae</taxon>
        <taxon>Haematococcus</taxon>
    </lineage>
</organism>
<dbReference type="PANTHER" id="PTHR36354">
    <property type="entry name" value="IMPORT INNER MEMBRANE TRANSLOCASE SUBUNIT"/>
    <property type="match status" value="1"/>
</dbReference>
<comment type="caution">
    <text evidence="2">The sequence shown here is derived from an EMBL/GenBank/DDBJ whole genome shotgun (WGS) entry which is preliminary data.</text>
</comment>
<proteinExistence type="predicted"/>
<sequence>MRLLSRLSCLAPGSLLLVCWLQVYAVAAGLSVVMLWRASCWLSSTSALMSRNLAEWGLLSLAVSLVLLGAQYLRWRSAIHPAAVYRAAMMRLHASPAVLEAGASSA</sequence>
<gene>
    <name evidence="2" type="ORF">HaLaN_21392</name>
</gene>
<reference evidence="2 3" key="1">
    <citation type="submission" date="2020-02" db="EMBL/GenBank/DDBJ databases">
        <title>Draft genome sequence of Haematococcus lacustris strain NIES-144.</title>
        <authorList>
            <person name="Morimoto D."/>
            <person name="Nakagawa S."/>
            <person name="Yoshida T."/>
            <person name="Sawayama S."/>
        </authorList>
    </citation>
    <scope>NUCLEOTIDE SEQUENCE [LARGE SCALE GENOMIC DNA]</scope>
    <source>
        <strain evidence="2 3">NIES-144</strain>
    </source>
</reference>
<feature type="transmembrane region" description="Helical" evidence="1">
    <location>
        <begin position="12"/>
        <end position="36"/>
    </location>
</feature>
<evidence type="ECO:0000313" key="2">
    <source>
        <dbReference type="EMBL" id="GFH23733.1"/>
    </source>
</evidence>
<keyword evidence="1" id="KW-1133">Transmembrane helix</keyword>